<dbReference type="SUPFAM" id="SSF56300">
    <property type="entry name" value="Metallo-dependent phosphatases"/>
    <property type="match status" value="1"/>
</dbReference>
<comment type="caution">
    <text evidence="10">The sequence shown here is derived from an EMBL/GenBank/DDBJ whole genome shotgun (WGS) entry which is preliminary data.</text>
</comment>
<organism evidence="10 11">
    <name type="scientific">Ecytonucleospora hepatopenaei</name>
    <dbReference type="NCBI Taxonomy" id="646526"/>
    <lineage>
        <taxon>Eukaryota</taxon>
        <taxon>Fungi</taxon>
        <taxon>Fungi incertae sedis</taxon>
        <taxon>Microsporidia</taxon>
        <taxon>Enterocytozoonidae</taxon>
        <taxon>Ecytonucleospora</taxon>
    </lineage>
</organism>
<dbReference type="SMART" id="SM00156">
    <property type="entry name" value="PP2Ac"/>
    <property type="match status" value="1"/>
</dbReference>
<evidence type="ECO:0000256" key="3">
    <source>
        <dbReference type="ARBA" id="ARBA00022801"/>
    </source>
</evidence>
<dbReference type="GO" id="GO:0005634">
    <property type="term" value="C:nucleus"/>
    <property type="evidence" value="ECO:0007669"/>
    <property type="project" value="TreeGrafter"/>
</dbReference>
<evidence type="ECO:0000256" key="6">
    <source>
        <dbReference type="ARBA" id="ARBA00047761"/>
    </source>
</evidence>
<keyword evidence="5" id="KW-0464">Manganese</keyword>
<dbReference type="InterPro" id="IPR006186">
    <property type="entry name" value="Ser/Thr-sp_prot-phosphatase"/>
</dbReference>
<dbReference type="PROSITE" id="PS00125">
    <property type="entry name" value="SER_THR_PHOSPHATASE"/>
    <property type="match status" value="1"/>
</dbReference>
<evidence type="ECO:0000256" key="4">
    <source>
        <dbReference type="ARBA" id="ARBA00022912"/>
    </source>
</evidence>
<dbReference type="InterPro" id="IPR050341">
    <property type="entry name" value="PP1_catalytic_subunit"/>
</dbReference>
<evidence type="ECO:0000256" key="5">
    <source>
        <dbReference type="ARBA" id="ARBA00023211"/>
    </source>
</evidence>
<dbReference type="GO" id="GO:0005737">
    <property type="term" value="C:cytoplasm"/>
    <property type="evidence" value="ECO:0007669"/>
    <property type="project" value="TreeGrafter"/>
</dbReference>
<dbReference type="GO" id="GO:0004722">
    <property type="term" value="F:protein serine/threonine phosphatase activity"/>
    <property type="evidence" value="ECO:0007669"/>
    <property type="project" value="UniProtKB-EC"/>
</dbReference>
<dbReference type="PRINTS" id="PR00114">
    <property type="entry name" value="STPHPHTASE"/>
</dbReference>
<gene>
    <name evidence="10" type="primary">PPH3</name>
    <name evidence="10" type="ORF">EHP00_236</name>
</gene>
<dbReference type="VEuPathDB" id="MicrosporidiaDB:EHP00_236"/>
<dbReference type="PANTHER" id="PTHR11668">
    <property type="entry name" value="SERINE/THREONINE PROTEIN PHOSPHATASE"/>
    <property type="match status" value="1"/>
</dbReference>
<dbReference type="EMBL" id="MNPJ01000016">
    <property type="protein sequence ID" value="OQS54882.1"/>
    <property type="molecule type" value="Genomic_DNA"/>
</dbReference>
<comment type="cofactor">
    <cofactor evidence="1">
        <name>Mn(2+)</name>
        <dbReference type="ChEBI" id="CHEBI:29035"/>
    </cofactor>
</comment>
<dbReference type="InterPro" id="IPR029052">
    <property type="entry name" value="Metallo-depent_PP-like"/>
</dbReference>
<evidence type="ECO:0000256" key="1">
    <source>
        <dbReference type="ARBA" id="ARBA00001936"/>
    </source>
</evidence>
<dbReference type="InterPro" id="IPR004843">
    <property type="entry name" value="Calcineurin-like_PHP"/>
</dbReference>
<feature type="domain" description="Serine/threonine specific protein phosphatases" evidence="9">
    <location>
        <begin position="107"/>
        <end position="112"/>
    </location>
</feature>
<proteinExistence type="inferred from homology"/>
<dbReference type="PANTHER" id="PTHR11668:SF300">
    <property type="entry name" value="SERINE_THREONINE-PROTEIN PHOSPHATASE"/>
    <property type="match status" value="1"/>
</dbReference>
<comment type="catalytic activity">
    <reaction evidence="7 8">
        <text>O-phospho-L-threonyl-[protein] + H2O = L-threonyl-[protein] + phosphate</text>
        <dbReference type="Rhea" id="RHEA:47004"/>
        <dbReference type="Rhea" id="RHEA-COMP:11060"/>
        <dbReference type="Rhea" id="RHEA-COMP:11605"/>
        <dbReference type="ChEBI" id="CHEBI:15377"/>
        <dbReference type="ChEBI" id="CHEBI:30013"/>
        <dbReference type="ChEBI" id="CHEBI:43474"/>
        <dbReference type="ChEBI" id="CHEBI:61977"/>
        <dbReference type="EC" id="3.1.3.16"/>
    </reaction>
</comment>
<dbReference type="AlphaFoldDB" id="A0A1W0E6S9"/>
<dbReference type="OrthoDB" id="1930084at2759"/>
<evidence type="ECO:0000256" key="8">
    <source>
        <dbReference type="RuleBase" id="RU004273"/>
    </source>
</evidence>
<keyword evidence="4" id="KW-0904">Protein phosphatase</keyword>
<comment type="similarity">
    <text evidence="8">Belongs to the PPP phosphatase family.</text>
</comment>
<evidence type="ECO:0000313" key="10">
    <source>
        <dbReference type="EMBL" id="OQS54882.1"/>
    </source>
</evidence>
<evidence type="ECO:0000256" key="2">
    <source>
        <dbReference type="ARBA" id="ARBA00022723"/>
    </source>
</evidence>
<dbReference type="Proteomes" id="UP000192758">
    <property type="component" value="Unassembled WGS sequence"/>
</dbReference>
<dbReference type="GO" id="GO:0046872">
    <property type="term" value="F:metal ion binding"/>
    <property type="evidence" value="ECO:0007669"/>
    <property type="project" value="UniProtKB-KW"/>
</dbReference>
<keyword evidence="3 8" id="KW-0378">Hydrolase</keyword>
<evidence type="ECO:0000259" key="9">
    <source>
        <dbReference type="PROSITE" id="PS00125"/>
    </source>
</evidence>
<reference evidence="10 11" key="1">
    <citation type="journal article" date="2017" name="Environ. Microbiol.">
        <title>Decay of the glycolytic pathway and adaptation to intranuclear parasitism within Enterocytozoonidae microsporidia.</title>
        <authorList>
            <person name="Wiredu Boakye D."/>
            <person name="Jaroenlak P."/>
            <person name="Prachumwat A."/>
            <person name="Williams T.A."/>
            <person name="Bateman K.S."/>
            <person name="Itsathitphaisarn O."/>
            <person name="Sritunyalucksana K."/>
            <person name="Paszkiewicz K.H."/>
            <person name="Moore K.A."/>
            <person name="Stentiford G.D."/>
            <person name="Williams B.A."/>
        </authorList>
    </citation>
    <scope>NUCLEOTIDE SEQUENCE [LARGE SCALE GENOMIC DNA]</scope>
    <source>
        <strain evidence="10 11">TH1</strain>
    </source>
</reference>
<accession>A0A1W0E6S9</accession>
<name>A0A1W0E6S9_9MICR</name>
<dbReference type="EC" id="3.1.3.16" evidence="8"/>
<dbReference type="Pfam" id="PF00149">
    <property type="entry name" value="Metallophos"/>
    <property type="match status" value="1"/>
</dbReference>
<sequence length="287" mass="33157">MLIANYIEKIKSKQCLFSYEIFSICRMVKEILINEPNIINLMSPICVLGDIHGQFDDLLSLMKIKGEVGKSKYLFLGDYVDRGPESIHIVMLLFCYKIIAPESVFFIRGNHEQKNINKIYGFHDEVIRIYKNELVYNEINKVFEHLSIAAIVDNKYFCVHGGISDRTSLSNIKLIDRTKMIRDEDVVNDLFWSDPHTKTGCQPNQRGSGVLFGVDATKQFLVSNNLEMVIRSHQLVLQGYKFDHQNCVLTIWSAPNYMNRVKNPGVVLYIEPDKKVTNDSMLFYNKK</sequence>
<keyword evidence="11" id="KW-1185">Reference proteome</keyword>
<keyword evidence="2" id="KW-0479">Metal-binding</keyword>
<dbReference type="STRING" id="646526.A0A1W0E6S9"/>
<evidence type="ECO:0000313" key="11">
    <source>
        <dbReference type="Proteomes" id="UP000192758"/>
    </source>
</evidence>
<protein>
    <recommendedName>
        <fullName evidence="8">Serine/threonine-protein phosphatase</fullName>
        <ecNumber evidence="8">3.1.3.16</ecNumber>
    </recommendedName>
</protein>
<dbReference type="Gene3D" id="3.60.21.10">
    <property type="match status" value="1"/>
</dbReference>
<comment type="catalytic activity">
    <reaction evidence="6">
        <text>O-phospho-L-seryl-[protein] + H2O = L-seryl-[protein] + phosphate</text>
        <dbReference type="Rhea" id="RHEA:20629"/>
        <dbReference type="Rhea" id="RHEA-COMP:9863"/>
        <dbReference type="Rhea" id="RHEA-COMP:11604"/>
        <dbReference type="ChEBI" id="CHEBI:15377"/>
        <dbReference type="ChEBI" id="CHEBI:29999"/>
        <dbReference type="ChEBI" id="CHEBI:43474"/>
        <dbReference type="ChEBI" id="CHEBI:83421"/>
        <dbReference type="EC" id="3.1.3.16"/>
    </reaction>
</comment>
<evidence type="ECO:0000256" key="7">
    <source>
        <dbReference type="ARBA" id="ARBA00048336"/>
    </source>
</evidence>